<feature type="transmembrane region" description="Helical" evidence="6">
    <location>
        <begin position="108"/>
        <end position="128"/>
    </location>
</feature>
<dbReference type="PROSITE" id="PS50850">
    <property type="entry name" value="MFS"/>
    <property type="match status" value="1"/>
</dbReference>
<dbReference type="EMBL" id="MIND01000018">
    <property type="protein sequence ID" value="POF89548.1"/>
    <property type="molecule type" value="Genomic_DNA"/>
</dbReference>
<sequence length="399" mass="40976">MQNSSLTAPAVADSGQRTGLSILLFAVGGFALLTTEFIILGLLPGLARDLGLSIAAAGQLVTLFAVTVMLFGPFLTAWLSAYPRKTLFIAIVLVFAASNALAAVAPNVWVLALARVVGALALPVYWGTASESAGQLAGPGREGWAVAKVYLGITAAFVFGIPLGTVAAGLVGWRGSFWLLAGLCLLVALLMWAWLPKLPPAPQRAQGERQTVILRDRRFIAHVLLSVLVFTAMFTAYTYLAEILEQVAGVPAAQVGWWLMGFGVVGMLGNSLAGRIVDRSPLGATVLLLVILAIGMGAVAPVVGNPALLLIALALWGVAYTALFPVCQVRVMQAGAKAQALAGTLNVSAANGGIAVGAALGGLVIQWYGTAALGYVASAVAGLAVLATLLLMAGARPRA</sequence>
<feature type="transmembrane region" description="Helical" evidence="6">
    <location>
        <begin position="348"/>
        <end position="369"/>
    </location>
</feature>
<dbReference type="InterPro" id="IPR036259">
    <property type="entry name" value="MFS_trans_sf"/>
</dbReference>
<dbReference type="InterPro" id="IPR050189">
    <property type="entry name" value="MFS_Efflux_Transporters"/>
</dbReference>
<keyword evidence="4 6" id="KW-1133">Transmembrane helix</keyword>
<evidence type="ECO:0000313" key="8">
    <source>
        <dbReference type="EMBL" id="POF89548.1"/>
    </source>
</evidence>
<comment type="subcellular location">
    <subcellularLocation>
        <location evidence="1">Cell membrane</location>
        <topology evidence="1">Multi-pass membrane protein</topology>
    </subcellularLocation>
</comment>
<evidence type="ECO:0000256" key="4">
    <source>
        <dbReference type="ARBA" id="ARBA00022989"/>
    </source>
</evidence>
<gene>
    <name evidence="8" type="ORF">BGP80_16880</name>
</gene>
<dbReference type="GO" id="GO:0005886">
    <property type="term" value="C:plasma membrane"/>
    <property type="evidence" value="ECO:0007669"/>
    <property type="project" value="UniProtKB-SubCell"/>
</dbReference>
<feature type="transmembrane region" description="Helical" evidence="6">
    <location>
        <begin position="282"/>
        <end position="301"/>
    </location>
</feature>
<feature type="transmembrane region" description="Helical" evidence="6">
    <location>
        <begin position="375"/>
        <end position="395"/>
    </location>
</feature>
<dbReference type="SUPFAM" id="SSF103473">
    <property type="entry name" value="MFS general substrate transporter"/>
    <property type="match status" value="1"/>
</dbReference>
<dbReference type="RefSeq" id="WP_103437592.1">
    <property type="nucleotide sequence ID" value="NZ_MIND01000018.1"/>
</dbReference>
<feature type="transmembrane region" description="Helical" evidence="6">
    <location>
        <begin position="219"/>
        <end position="240"/>
    </location>
</feature>
<dbReference type="CDD" id="cd17324">
    <property type="entry name" value="MFS_NepI_like"/>
    <property type="match status" value="1"/>
</dbReference>
<feature type="transmembrane region" description="Helical" evidence="6">
    <location>
        <begin position="307"/>
        <end position="327"/>
    </location>
</feature>
<dbReference type="GO" id="GO:0022857">
    <property type="term" value="F:transmembrane transporter activity"/>
    <property type="evidence" value="ECO:0007669"/>
    <property type="project" value="InterPro"/>
</dbReference>
<evidence type="ECO:0000313" key="9">
    <source>
        <dbReference type="Proteomes" id="UP000237194"/>
    </source>
</evidence>
<dbReference type="Pfam" id="PF07690">
    <property type="entry name" value="MFS_1"/>
    <property type="match status" value="1"/>
</dbReference>
<protein>
    <submittedName>
        <fullName evidence="8">MFS transporter</fullName>
    </submittedName>
</protein>
<evidence type="ECO:0000256" key="6">
    <source>
        <dbReference type="SAM" id="Phobius"/>
    </source>
</evidence>
<feature type="transmembrane region" description="Helical" evidence="6">
    <location>
        <begin position="149"/>
        <end position="171"/>
    </location>
</feature>
<comment type="caution">
    <text evidence="8">The sequence shown here is derived from an EMBL/GenBank/DDBJ whole genome shotgun (WGS) entry which is preliminary data.</text>
</comment>
<keyword evidence="2" id="KW-1003">Cell membrane</keyword>
<proteinExistence type="predicted"/>
<accession>A0A2S3WFX5</accession>
<reference evidence="8 9" key="2">
    <citation type="submission" date="2018-03" db="EMBL/GenBank/DDBJ databases">
        <title>Draft genome of Pseudomonas putida strain KT-27.</title>
        <authorList>
            <person name="Yoshizawa S."/>
            <person name="Khan N.H."/>
            <person name="Nishimura M."/>
            <person name="Chiura H.X."/>
            <person name="Ogura Y."/>
            <person name="Hayashi T."/>
            <person name="Kogure K."/>
        </authorList>
    </citation>
    <scope>NUCLEOTIDE SEQUENCE [LARGE SCALE GENOMIC DNA]</scope>
    <source>
        <strain evidence="8 9">KT-27</strain>
    </source>
</reference>
<name>A0A2S3WFX5_PSEPU</name>
<dbReference type="PANTHER" id="PTHR43124">
    <property type="entry name" value="PURINE EFFLUX PUMP PBUE"/>
    <property type="match status" value="1"/>
</dbReference>
<feature type="transmembrane region" description="Helical" evidence="6">
    <location>
        <begin position="54"/>
        <end position="79"/>
    </location>
</feature>
<evidence type="ECO:0000256" key="3">
    <source>
        <dbReference type="ARBA" id="ARBA00022692"/>
    </source>
</evidence>
<feature type="transmembrane region" description="Helical" evidence="6">
    <location>
        <begin position="86"/>
        <end position="102"/>
    </location>
</feature>
<keyword evidence="5 6" id="KW-0472">Membrane</keyword>
<dbReference type="AlphaFoldDB" id="A0A2S3WFX5"/>
<dbReference type="PANTHER" id="PTHR43124:SF10">
    <property type="entry name" value="PURINE EFFLUX PUMP PBUE"/>
    <property type="match status" value="1"/>
</dbReference>
<evidence type="ECO:0000256" key="1">
    <source>
        <dbReference type="ARBA" id="ARBA00004651"/>
    </source>
</evidence>
<feature type="transmembrane region" description="Helical" evidence="6">
    <location>
        <begin position="252"/>
        <end position="270"/>
    </location>
</feature>
<feature type="domain" description="Major facilitator superfamily (MFS) profile" evidence="7">
    <location>
        <begin position="21"/>
        <end position="396"/>
    </location>
</feature>
<reference evidence="8 9" key="1">
    <citation type="submission" date="2016-08" db="EMBL/GenBank/DDBJ databases">
        <authorList>
            <person name="Seilhamer J.J."/>
        </authorList>
    </citation>
    <scope>NUCLEOTIDE SEQUENCE [LARGE SCALE GENOMIC DNA]</scope>
    <source>
        <strain evidence="8 9">KT-27</strain>
    </source>
</reference>
<dbReference type="Gene3D" id="1.20.1250.20">
    <property type="entry name" value="MFS general substrate transporter like domains"/>
    <property type="match status" value="1"/>
</dbReference>
<evidence type="ECO:0000256" key="2">
    <source>
        <dbReference type="ARBA" id="ARBA00022475"/>
    </source>
</evidence>
<feature type="transmembrane region" description="Helical" evidence="6">
    <location>
        <begin position="177"/>
        <end position="195"/>
    </location>
</feature>
<evidence type="ECO:0000256" key="5">
    <source>
        <dbReference type="ARBA" id="ARBA00023136"/>
    </source>
</evidence>
<dbReference type="InterPro" id="IPR011701">
    <property type="entry name" value="MFS"/>
</dbReference>
<dbReference type="Proteomes" id="UP000237194">
    <property type="component" value="Unassembled WGS sequence"/>
</dbReference>
<dbReference type="InterPro" id="IPR020846">
    <property type="entry name" value="MFS_dom"/>
</dbReference>
<organism evidence="8 9">
    <name type="scientific">Pseudomonas putida</name>
    <name type="common">Arthrobacter siderocapsulatus</name>
    <dbReference type="NCBI Taxonomy" id="303"/>
    <lineage>
        <taxon>Bacteria</taxon>
        <taxon>Pseudomonadati</taxon>
        <taxon>Pseudomonadota</taxon>
        <taxon>Gammaproteobacteria</taxon>
        <taxon>Pseudomonadales</taxon>
        <taxon>Pseudomonadaceae</taxon>
        <taxon>Pseudomonas</taxon>
    </lineage>
</organism>
<evidence type="ECO:0000259" key="7">
    <source>
        <dbReference type="PROSITE" id="PS50850"/>
    </source>
</evidence>
<keyword evidence="3 6" id="KW-0812">Transmembrane</keyword>
<feature type="transmembrane region" description="Helical" evidence="6">
    <location>
        <begin position="20"/>
        <end position="42"/>
    </location>
</feature>